<protein>
    <submittedName>
        <fullName evidence="2">2339_t:CDS:1</fullName>
    </submittedName>
</protein>
<proteinExistence type="predicted"/>
<dbReference type="EMBL" id="CAJVQB010001556">
    <property type="protein sequence ID" value="CAG8540624.1"/>
    <property type="molecule type" value="Genomic_DNA"/>
</dbReference>
<reference evidence="2 3" key="1">
    <citation type="submission" date="2021-06" db="EMBL/GenBank/DDBJ databases">
        <authorList>
            <person name="Kallberg Y."/>
            <person name="Tangrot J."/>
            <person name="Rosling A."/>
        </authorList>
    </citation>
    <scope>NUCLEOTIDE SEQUENCE [LARGE SCALE GENOMIC DNA]</scope>
    <source>
        <strain evidence="2 3">120-4 pot B 10/14</strain>
    </source>
</reference>
<comment type="caution">
    <text evidence="2">The sequence shown here is derived from an EMBL/GenBank/DDBJ whole genome shotgun (WGS) entry which is preliminary data.</text>
</comment>
<evidence type="ECO:0000256" key="1">
    <source>
        <dbReference type="SAM" id="MobiDB-lite"/>
    </source>
</evidence>
<name>A0ABM8W6T5_GIGMA</name>
<feature type="compositionally biased region" description="Polar residues" evidence="1">
    <location>
        <begin position="1"/>
        <end position="20"/>
    </location>
</feature>
<evidence type="ECO:0000313" key="3">
    <source>
        <dbReference type="Proteomes" id="UP000789901"/>
    </source>
</evidence>
<accession>A0ABM8W6T5</accession>
<sequence>MPRHQTQQSKNKLANATNNFPYPKSKFNKKSNSLMNRQKKLTAKNKNLYKFKNETLLKELDGLVEDILLQDSKASTKNNSNKNLNITYAESNNSHLNEFDLLTHRFENDSENQEQGLNKQQFFNNPEEILVRDFDDAVNQLSKFSVKE</sequence>
<gene>
    <name evidence="2" type="ORF">GMARGA_LOCUS4062</name>
</gene>
<evidence type="ECO:0000313" key="2">
    <source>
        <dbReference type="EMBL" id="CAG8540624.1"/>
    </source>
</evidence>
<dbReference type="Proteomes" id="UP000789901">
    <property type="component" value="Unassembled WGS sequence"/>
</dbReference>
<organism evidence="2 3">
    <name type="scientific">Gigaspora margarita</name>
    <dbReference type="NCBI Taxonomy" id="4874"/>
    <lineage>
        <taxon>Eukaryota</taxon>
        <taxon>Fungi</taxon>
        <taxon>Fungi incertae sedis</taxon>
        <taxon>Mucoromycota</taxon>
        <taxon>Glomeromycotina</taxon>
        <taxon>Glomeromycetes</taxon>
        <taxon>Diversisporales</taxon>
        <taxon>Gigasporaceae</taxon>
        <taxon>Gigaspora</taxon>
    </lineage>
</organism>
<feature type="region of interest" description="Disordered" evidence="1">
    <location>
        <begin position="1"/>
        <end position="30"/>
    </location>
</feature>
<keyword evidence="3" id="KW-1185">Reference proteome</keyword>